<feature type="transmembrane region" description="Helical" evidence="1">
    <location>
        <begin position="31"/>
        <end position="49"/>
    </location>
</feature>
<keyword evidence="3" id="KW-1185">Reference proteome</keyword>
<gene>
    <name evidence="2" type="ORF">LS74_010260</name>
</gene>
<protein>
    <submittedName>
        <fullName evidence="2">Uncharacterized protein</fullName>
    </submittedName>
</protein>
<keyword evidence="1" id="KW-0812">Transmembrane</keyword>
<reference evidence="2 3" key="1">
    <citation type="journal article" date="2014" name="Genome Announc.">
        <title>Draft genome sequences of eight enterohepatic helicobacter species isolated from both laboratory and wild rodents.</title>
        <authorList>
            <person name="Sheh A."/>
            <person name="Shen Z."/>
            <person name="Fox J.G."/>
        </authorList>
    </citation>
    <scope>NUCLEOTIDE SEQUENCE [LARGE SCALE GENOMIC DNA]</scope>
    <source>
        <strain evidence="2 3">MIT 96-1001</strain>
    </source>
</reference>
<dbReference type="AlphaFoldDB" id="A0A4V6I187"/>
<evidence type="ECO:0000313" key="3">
    <source>
        <dbReference type="Proteomes" id="UP000029921"/>
    </source>
</evidence>
<keyword evidence="1" id="KW-1133">Transmembrane helix</keyword>
<comment type="caution">
    <text evidence="2">The sequence shown here is derived from an EMBL/GenBank/DDBJ whole genome shotgun (WGS) entry which is preliminary data.</text>
</comment>
<proteinExistence type="predicted"/>
<evidence type="ECO:0000313" key="2">
    <source>
        <dbReference type="EMBL" id="TLD91122.1"/>
    </source>
</evidence>
<name>A0A4V6I187_9HELI</name>
<dbReference type="Proteomes" id="UP000029921">
    <property type="component" value="Unassembled WGS sequence"/>
</dbReference>
<accession>A0A4V6I187</accession>
<evidence type="ECO:0000256" key="1">
    <source>
        <dbReference type="SAM" id="Phobius"/>
    </source>
</evidence>
<sequence>MKNVKTINYTKHSKPKCHIQHLNKIHYNYSWNMRFFWLVIWNLLALYLIKTKKLFILDGGVPTLLVPANRTRIFCNGEAFATHNRSNIAGITYSGTTAEVFFGNGNGERFVCE</sequence>
<dbReference type="RefSeq" id="WP_167480486.1">
    <property type="nucleotide sequence ID" value="NZ_JRPE02000024.1"/>
</dbReference>
<dbReference type="EMBL" id="JRPE02000024">
    <property type="protein sequence ID" value="TLD91122.1"/>
    <property type="molecule type" value="Genomic_DNA"/>
</dbReference>
<keyword evidence="1" id="KW-0472">Membrane</keyword>
<organism evidence="2 3">
    <name type="scientific">Helicobacter magdeburgensis</name>
    <dbReference type="NCBI Taxonomy" id="471858"/>
    <lineage>
        <taxon>Bacteria</taxon>
        <taxon>Pseudomonadati</taxon>
        <taxon>Campylobacterota</taxon>
        <taxon>Epsilonproteobacteria</taxon>
        <taxon>Campylobacterales</taxon>
        <taxon>Helicobacteraceae</taxon>
        <taxon>Helicobacter</taxon>
    </lineage>
</organism>